<feature type="transmembrane region" description="Helical" evidence="8">
    <location>
        <begin position="301"/>
        <end position="320"/>
    </location>
</feature>
<dbReference type="InterPro" id="IPR036058">
    <property type="entry name" value="Kazal_dom_sf"/>
</dbReference>
<dbReference type="Proteomes" id="UP000694888">
    <property type="component" value="Unplaced"/>
</dbReference>
<feature type="transmembrane region" description="Helical" evidence="8">
    <location>
        <begin position="134"/>
        <end position="156"/>
    </location>
</feature>
<evidence type="ECO:0000256" key="1">
    <source>
        <dbReference type="ARBA" id="ARBA00004651"/>
    </source>
</evidence>
<evidence type="ECO:0000256" key="2">
    <source>
        <dbReference type="ARBA" id="ARBA00009657"/>
    </source>
</evidence>
<dbReference type="Gene3D" id="3.30.60.30">
    <property type="match status" value="1"/>
</dbReference>
<keyword evidence="6 8" id="KW-0472">Membrane</keyword>
<feature type="domain" description="Kazal-like" evidence="9">
    <location>
        <begin position="334"/>
        <end position="382"/>
    </location>
</feature>
<evidence type="ECO:0000313" key="10">
    <source>
        <dbReference type="Proteomes" id="UP000694888"/>
    </source>
</evidence>
<evidence type="ECO:0000256" key="4">
    <source>
        <dbReference type="ARBA" id="ARBA00022692"/>
    </source>
</evidence>
<evidence type="ECO:0000256" key="3">
    <source>
        <dbReference type="ARBA" id="ARBA00022475"/>
    </source>
</evidence>
<reference evidence="11" key="1">
    <citation type="submission" date="2025-08" db="UniProtKB">
        <authorList>
            <consortium name="RefSeq"/>
        </authorList>
    </citation>
    <scope>IDENTIFICATION</scope>
</reference>
<evidence type="ECO:0000256" key="6">
    <source>
        <dbReference type="ARBA" id="ARBA00023136"/>
    </source>
</evidence>
<dbReference type="PANTHER" id="PTHR11388:SF100">
    <property type="entry name" value="SOLUTE CARRIER ORGANIC ANION TRANSPORTER FAMILY MEMBER 4A1"/>
    <property type="match status" value="1"/>
</dbReference>
<evidence type="ECO:0000256" key="5">
    <source>
        <dbReference type="ARBA" id="ARBA00022989"/>
    </source>
</evidence>
<feature type="transmembrane region" description="Helical" evidence="8">
    <location>
        <begin position="445"/>
        <end position="473"/>
    </location>
</feature>
<comment type="similarity">
    <text evidence="2">Belongs to the organo anion transporter (TC 2.A.60) family.</text>
</comment>
<dbReference type="PROSITE" id="PS51465">
    <property type="entry name" value="KAZAL_2"/>
    <property type="match status" value="1"/>
</dbReference>
<feature type="transmembrane region" description="Helical" evidence="8">
    <location>
        <begin position="12"/>
        <end position="37"/>
    </location>
</feature>
<organism evidence="10 11">
    <name type="scientific">Aplysia californica</name>
    <name type="common">California sea hare</name>
    <dbReference type="NCBI Taxonomy" id="6500"/>
    <lineage>
        <taxon>Eukaryota</taxon>
        <taxon>Metazoa</taxon>
        <taxon>Spiralia</taxon>
        <taxon>Lophotrochozoa</taxon>
        <taxon>Mollusca</taxon>
        <taxon>Gastropoda</taxon>
        <taxon>Heterobranchia</taxon>
        <taxon>Euthyneura</taxon>
        <taxon>Tectipleura</taxon>
        <taxon>Aplysiida</taxon>
        <taxon>Aplysioidea</taxon>
        <taxon>Aplysiidae</taxon>
        <taxon>Aplysia</taxon>
    </lineage>
</organism>
<evidence type="ECO:0000256" key="7">
    <source>
        <dbReference type="ARBA" id="ARBA00023157"/>
    </source>
</evidence>
<keyword evidence="7" id="KW-1015">Disulfide bond</keyword>
<sequence length="551" mass="60174">MLRLRFEDPRLVSLMGLDIVLSLSCANVAGTLLISIYDRIVACHGMVKSVTLNTCEDLNSGRPHEPNEKESTPRVNETSCLNRFIQEAATLALQKDLVKFDHSILIKTKQRSILTYFLNTHHYLYNCRTTFAKIHWFVVILCVFGFVEGASVNGLVSISLTTLETRFQLQLYTPYPSIDITPADRRWAGAWWIGFVVTCVLYVLLTPLISVFPRTITGWLLWKQWVSNPVFVLVVLVGSAETLIIQGLAAFSAKLLEEKFNYNPADAGLVIGAVTLLGGAGGMVLGGVVIRKFHLQVPGMIKLCIAMSAVALTFGAAFFINCPEVRTSGINSGSQLLTPCNSACRCTTEEYEPVCGVDGTVYVSPCHAGCTIVASEDGPNKVRLRVVDGCSTFTHSNASFFSFCPPQQFSNCSCVQAAVIAGSGSTPSPGWQAEASSGECASDCLLVWLFIPLLFLAMLATFTTVTPVSMAILRCVPENAKSLGLGIQWVSLRLFGTIPGPVLLGVILDNTCVLWQETCEGQGSCWVYDRYTMSWSLFVWWAVIKVFSGLT</sequence>
<dbReference type="Pfam" id="PF03137">
    <property type="entry name" value="OATP"/>
    <property type="match status" value="2"/>
</dbReference>
<dbReference type="RefSeq" id="XP_035824885.1">
    <property type="nucleotide sequence ID" value="XM_035968992.1"/>
</dbReference>
<dbReference type="PANTHER" id="PTHR11388">
    <property type="entry name" value="ORGANIC ANION TRANSPORTER"/>
    <property type="match status" value="1"/>
</dbReference>
<dbReference type="GeneID" id="101851724"/>
<proteinExistence type="inferred from homology"/>
<feature type="transmembrane region" description="Helical" evidence="8">
    <location>
        <begin position="189"/>
        <end position="209"/>
    </location>
</feature>
<name>A0ABM1VR43_APLCA</name>
<keyword evidence="10" id="KW-1185">Reference proteome</keyword>
<feature type="transmembrane region" description="Helical" evidence="8">
    <location>
        <begin position="269"/>
        <end position="289"/>
    </location>
</feature>
<feature type="transmembrane region" description="Helical" evidence="8">
    <location>
        <begin position="230"/>
        <end position="249"/>
    </location>
</feature>
<gene>
    <name evidence="11" type="primary">LOC101851724</name>
</gene>
<comment type="subcellular location">
    <subcellularLocation>
        <location evidence="1">Cell membrane</location>
        <topology evidence="1">Multi-pass membrane protein</topology>
    </subcellularLocation>
</comment>
<protein>
    <submittedName>
        <fullName evidence="11">Solute carrier organic anion transporter family member 4A1</fullName>
    </submittedName>
</protein>
<evidence type="ECO:0000313" key="11">
    <source>
        <dbReference type="RefSeq" id="XP_035824885.1"/>
    </source>
</evidence>
<keyword evidence="3" id="KW-1003">Cell membrane</keyword>
<dbReference type="SUPFAM" id="SSF100895">
    <property type="entry name" value="Kazal-type serine protease inhibitors"/>
    <property type="match status" value="1"/>
</dbReference>
<dbReference type="Pfam" id="PF07648">
    <property type="entry name" value="Kazal_2"/>
    <property type="match status" value="1"/>
</dbReference>
<dbReference type="InterPro" id="IPR002350">
    <property type="entry name" value="Kazal_dom"/>
</dbReference>
<dbReference type="InterPro" id="IPR036259">
    <property type="entry name" value="MFS_trans_sf"/>
</dbReference>
<dbReference type="SUPFAM" id="SSF103473">
    <property type="entry name" value="MFS general substrate transporter"/>
    <property type="match status" value="2"/>
</dbReference>
<keyword evidence="5 8" id="KW-1133">Transmembrane helix</keyword>
<accession>A0ABM1VR43</accession>
<keyword evidence="4 8" id="KW-0812">Transmembrane</keyword>
<evidence type="ECO:0000259" key="9">
    <source>
        <dbReference type="PROSITE" id="PS51465"/>
    </source>
</evidence>
<dbReference type="InterPro" id="IPR004156">
    <property type="entry name" value="OATP"/>
</dbReference>
<evidence type="ECO:0000256" key="8">
    <source>
        <dbReference type="SAM" id="Phobius"/>
    </source>
</evidence>